<dbReference type="InterPro" id="IPR029062">
    <property type="entry name" value="Class_I_gatase-like"/>
</dbReference>
<gene>
    <name evidence="2" type="ORF">ACFSC7_07470</name>
</gene>
<name>A0ABW4JTA3_9HYPH</name>
<reference evidence="3" key="1">
    <citation type="journal article" date="2019" name="Int. J. Syst. Evol. Microbiol.">
        <title>The Global Catalogue of Microorganisms (GCM) 10K type strain sequencing project: providing services to taxonomists for standard genome sequencing and annotation.</title>
        <authorList>
            <consortium name="The Broad Institute Genomics Platform"/>
            <consortium name="The Broad Institute Genome Sequencing Center for Infectious Disease"/>
            <person name="Wu L."/>
            <person name="Ma J."/>
        </authorList>
    </citation>
    <scope>NUCLEOTIDE SEQUENCE [LARGE SCALE GENOMIC DNA]</scope>
    <source>
        <strain evidence="3">JCM 3369</strain>
    </source>
</reference>
<dbReference type="InterPro" id="IPR017926">
    <property type="entry name" value="GATASE"/>
</dbReference>
<dbReference type="Gene3D" id="3.40.50.880">
    <property type="match status" value="1"/>
</dbReference>
<keyword evidence="3" id="KW-1185">Reference proteome</keyword>
<evidence type="ECO:0000313" key="3">
    <source>
        <dbReference type="Proteomes" id="UP001597327"/>
    </source>
</evidence>
<dbReference type="PANTHER" id="PTHR42695">
    <property type="entry name" value="GLUTAMINE AMIDOTRANSFERASE YLR126C-RELATED"/>
    <property type="match status" value="1"/>
</dbReference>
<proteinExistence type="predicted"/>
<dbReference type="Pfam" id="PF00117">
    <property type="entry name" value="GATase"/>
    <property type="match status" value="1"/>
</dbReference>
<dbReference type="PANTHER" id="PTHR42695:SF5">
    <property type="entry name" value="GLUTAMINE AMIDOTRANSFERASE YLR126C-RELATED"/>
    <property type="match status" value="1"/>
</dbReference>
<accession>A0ABW4JTA3</accession>
<comment type="caution">
    <text evidence="2">The sequence shown here is derived from an EMBL/GenBank/DDBJ whole genome shotgun (WGS) entry which is preliminary data.</text>
</comment>
<feature type="domain" description="Glutamine amidotransferase" evidence="1">
    <location>
        <begin position="21"/>
        <end position="179"/>
    </location>
</feature>
<dbReference type="SUPFAM" id="SSF52317">
    <property type="entry name" value="Class I glutamine amidotransferase-like"/>
    <property type="match status" value="1"/>
</dbReference>
<dbReference type="EMBL" id="JBHUFA010000001">
    <property type="protein sequence ID" value="MFD1695352.1"/>
    <property type="molecule type" value="Genomic_DNA"/>
</dbReference>
<sequence>MRLLVIENYPDTPLGLVGETLAARGLSATIIAAHAGDPVPETPADHAGLIVLGGEQTAVSDDAYPFLPRVCDLIRSFHDMDRPVLGICLGSQLIARAFGGENILGRPVEFGWHEVRPTSAGREDPVVSTLGARAPLFHWHSDTVSLPPEAVHLASSDQTPVQAFRVGRATYGLQFHFEAGEAVVRHWSTRFAGSIAHHAPDWPDRLESELARQGQEAARVGTSIAGAWLDLLAG</sequence>
<dbReference type="PROSITE" id="PS51273">
    <property type="entry name" value="GATASE_TYPE_1"/>
    <property type="match status" value="1"/>
</dbReference>
<protein>
    <submittedName>
        <fullName evidence="2">Type 1 glutamine amidotransferase</fullName>
    </submittedName>
</protein>
<dbReference type="Proteomes" id="UP001597327">
    <property type="component" value="Unassembled WGS sequence"/>
</dbReference>
<organism evidence="2 3">
    <name type="scientific">Roseibium aestuarii</name>
    <dbReference type="NCBI Taxonomy" id="2600299"/>
    <lineage>
        <taxon>Bacteria</taxon>
        <taxon>Pseudomonadati</taxon>
        <taxon>Pseudomonadota</taxon>
        <taxon>Alphaproteobacteria</taxon>
        <taxon>Hyphomicrobiales</taxon>
        <taxon>Stappiaceae</taxon>
        <taxon>Roseibium</taxon>
    </lineage>
</organism>
<dbReference type="RefSeq" id="WP_149890909.1">
    <property type="nucleotide sequence ID" value="NZ_JBHUFA010000001.1"/>
</dbReference>
<evidence type="ECO:0000259" key="1">
    <source>
        <dbReference type="Pfam" id="PF00117"/>
    </source>
</evidence>
<evidence type="ECO:0000313" key="2">
    <source>
        <dbReference type="EMBL" id="MFD1695352.1"/>
    </source>
</evidence>
<keyword evidence="2" id="KW-0315">Glutamine amidotransferase</keyword>
<dbReference type="CDD" id="cd01741">
    <property type="entry name" value="GATase1_1"/>
    <property type="match status" value="1"/>
</dbReference>
<dbReference type="InterPro" id="IPR044992">
    <property type="entry name" value="ChyE-like"/>
</dbReference>